<dbReference type="RefSeq" id="WP_323297719.1">
    <property type="nucleotide sequence ID" value="NZ_JAYFUM010000019.1"/>
</dbReference>
<feature type="coiled-coil region" evidence="1">
    <location>
        <begin position="231"/>
        <end position="258"/>
    </location>
</feature>
<gene>
    <name evidence="2" type="ORF">VB248_15540</name>
</gene>
<dbReference type="PANTHER" id="PTHR41317:SF1">
    <property type="entry name" value="PD-(D_E)XK NUCLEASE FAMILY TRANSPOSASE"/>
    <property type="match status" value="1"/>
</dbReference>
<dbReference type="Pfam" id="PF12784">
    <property type="entry name" value="PDDEXK_2"/>
    <property type="match status" value="1"/>
</dbReference>
<dbReference type="EMBL" id="JAYFUM010000019">
    <property type="protein sequence ID" value="MEA5140564.1"/>
    <property type="molecule type" value="Genomic_DNA"/>
</dbReference>
<protein>
    <submittedName>
        <fullName evidence="2">Rpn family recombination-promoting nuclease/putative transposase</fullName>
    </submittedName>
</protein>
<dbReference type="NCBIfam" id="TIGR01784">
    <property type="entry name" value="T_den_put_tspse"/>
    <property type="match status" value="1"/>
</dbReference>
<accession>A0ABU5QCJ0</accession>
<organism evidence="2 3">
    <name type="scientific">Arcicella rigui</name>
    <dbReference type="NCBI Taxonomy" id="797020"/>
    <lineage>
        <taxon>Bacteria</taxon>
        <taxon>Pseudomonadati</taxon>
        <taxon>Bacteroidota</taxon>
        <taxon>Cytophagia</taxon>
        <taxon>Cytophagales</taxon>
        <taxon>Flectobacillaceae</taxon>
        <taxon>Arcicella</taxon>
    </lineage>
</organism>
<comment type="caution">
    <text evidence="2">The sequence shown here is derived from an EMBL/GenBank/DDBJ whole genome shotgun (WGS) entry which is preliminary data.</text>
</comment>
<dbReference type="PANTHER" id="PTHR41317">
    <property type="entry name" value="PD-(D_E)XK NUCLEASE FAMILY TRANSPOSASE"/>
    <property type="match status" value="1"/>
</dbReference>
<reference evidence="2 3" key="1">
    <citation type="submission" date="2023-12" db="EMBL/GenBank/DDBJ databases">
        <title>Novel species of the genus Arcicella isolated from rivers.</title>
        <authorList>
            <person name="Lu H."/>
        </authorList>
    </citation>
    <scope>NUCLEOTIDE SEQUENCE [LARGE SCALE GENOMIC DNA]</scope>
    <source>
        <strain evidence="2 3">KCTC 23307</strain>
    </source>
</reference>
<keyword evidence="1" id="KW-0175">Coiled coil</keyword>
<proteinExistence type="predicted"/>
<keyword evidence="3" id="KW-1185">Reference proteome</keyword>
<dbReference type="InterPro" id="IPR010106">
    <property type="entry name" value="RpnA"/>
</dbReference>
<evidence type="ECO:0000313" key="3">
    <source>
        <dbReference type="Proteomes" id="UP001302949"/>
    </source>
</evidence>
<evidence type="ECO:0000313" key="2">
    <source>
        <dbReference type="EMBL" id="MEA5140564.1"/>
    </source>
</evidence>
<evidence type="ECO:0000256" key="1">
    <source>
        <dbReference type="SAM" id="Coils"/>
    </source>
</evidence>
<sequence>MEALYTDDQIFIPIISDYGFKATFGNEANTLFLRRALQALIKSEVPIKEVKFDKNTFEGITQDGRSGIFDLACTDENDNHFIVEMQYGDAPYFVQRMKFYALHKFNAMVKRGKFDYGTLTKIFCVAILASDILPYYQFHTIANLRNEQGELFDDQMTFITVELDKFTLQEIDCQTDLQKLIYTMKTIHTHTFTNPIQFPKFWDEDWLKVAIDELDSRKMTPDAKASLEILIARNAESVKAESRKIKEAEDRKEKAVKIETVKNGLSMGLTIEQCAKLSNVSEDFVLSVQRQVAGNCP</sequence>
<name>A0ABU5QCJ0_9BACT</name>
<dbReference type="Proteomes" id="UP001302949">
    <property type="component" value="Unassembled WGS sequence"/>
</dbReference>